<protein>
    <submittedName>
        <fullName evidence="1">Uncharacterized protein</fullName>
    </submittedName>
</protein>
<name>A0A9D2UTE3_ACILW</name>
<reference evidence="1" key="2">
    <citation type="submission" date="2021-09" db="EMBL/GenBank/DDBJ databases">
        <authorList>
            <person name="Gilroy R."/>
        </authorList>
    </citation>
    <scope>NUCLEOTIDE SEQUENCE</scope>
    <source>
        <strain evidence="1">CHK135-1449</strain>
    </source>
</reference>
<organism evidence="1 2">
    <name type="scientific">Acinetobacter lwoffii</name>
    <dbReference type="NCBI Taxonomy" id="28090"/>
    <lineage>
        <taxon>Bacteria</taxon>
        <taxon>Pseudomonadati</taxon>
        <taxon>Pseudomonadota</taxon>
        <taxon>Gammaproteobacteria</taxon>
        <taxon>Moraxellales</taxon>
        <taxon>Moraxellaceae</taxon>
        <taxon>Acinetobacter</taxon>
    </lineage>
</organism>
<gene>
    <name evidence="1" type="ORF">K8V79_08760</name>
</gene>
<proteinExistence type="predicted"/>
<evidence type="ECO:0000313" key="2">
    <source>
        <dbReference type="Proteomes" id="UP000787156"/>
    </source>
</evidence>
<evidence type="ECO:0000313" key="1">
    <source>
        <dbReference type="EMBL" id="HJF28315.1"/>
    </source>
</evidence>
<reference evidence="1" key="1">
    <citation type="journal article" date="2021" name="PeerJ">
        <title>Extensive microbial diversity within the chicken gut microbiome revealed by metagenomics and culture.</title>
        <authorList>
            <person name="Gilroy R."/>
            <person name="Ravi A."/>
            <person name="Getino M."/>
            <person name="Pursley I."/>
            <person name="Horton D.L."/>
            <person name="Alikhan N.F."/>
            <person name="Baker D."/>
            <person name="Gharbi K."/>
            <person name="Hall N."/>
            <person name="Watson M."/>
            <person name="Adriaenssens E.M."/>
            <person name="Foster-Nyarko E."/>
            <person name="Jarju S."/>
            <person name="Secka A."/>
            <person name="Antonio M."/>
            <person name="Oren A."/>
            <person name="Chaudhuri R.R."/>
            <person name="La Ragione R."/>
            <person name="Hildebrand F."/>
            <person name="Pallen M.J."/>
        </authorList>
    </citation>
    <scope>NUCLEOTIDE SEQUENCE</scope>
    <source>
        <strain evidence="1">CHK135-1449</strain>
    </source>
</reference>
<sequence>MNKLLIAAALFALGLWIWSEYFRAIPHLEQAGILKNFQVEPVEAHEAEYRVISKKYYGPERRTIHPASPVVGSFNDLAYISNIDLLLAQPETSMAALKSWQLKQSKRCFEVNLKDAVQADSAPIPPTLSSLSVVASSEAVADKIRRLKAGQRIRIQGDWITLKYVKNQQEFYVGLGSQNSSHCRLFRLNAVERLD</sequence>
<dbReference type="EMBL" id="DYWX01000094">
    <property type="protein sequence ID" value="HJF28315.1"/>
    <property type="molecule type" value="Genomic_DNA"/>
</dbReference>
<accession>A0A9D2UTE3</accession>
<dbReference type="AlphaFoldDB" id="A0A9D2UTE3"/>
<dbReference type="Proteomes" id="UP000787156">
    <property type="component" value="Unassembled WGS sequence"/>
</dbReference>
<comment type="caution">
    <text evidence="1">The sequence shown here is derived from an EMBL/GenBank/DDBJ whole genome shotgun (WGS) entry which is preliminary data.</text>
</comment>